<name>A0ABD0JCD2_9CAEN</name>
<dbReference type="EMBL" id="JACVVK020000505">
    <property type="protein sequence ID" value="KAK7469745.1"/>
    <property type="molecule type" value="Genomic_DNA"/>
</dbReference>
<organism evidence="2 3">
    <name type="scientific">Batillaria attramentaria</name>
    <dbReference type="NCBI Taxonomy" id="370345"/>
    <lineage>
        <taxon>Eukaryota</taxon>
        <taxon>Metazoa</taxon>
        <taxon>Spiralia</taxon>
        <taxon>Lophotrochozoa</taxon>
        <taxon>Mollusca</taxon>
        <taxon>Gastropoda</taxon>
        <taxon>Caenogastropoda</taxon>
        <taxon>Sorbeoconcha</taxon>
        <taxon>Cerithioidea</taxon>
        <taxon>Batillariidae</taxon>
        <taxon>Batillaria</taxon>
    </lineage>
</organism>
<comment type="caution">
    <text evidence="2">The sequence shown here is derived from an EMBL/GenBank/DDBJ whole genome shotgun (WGS) entry which is preliminary data.</text>
</comment>
<feature type="region of interest" description="Disordered" evidence="1">
    <location>
        <begin position="88"/>
        <end position="141"/>
    </location>
</feature>
<protein>
    <submittedName>
        <fullName evidence="2">Uncharacterized protein</fullName>
    </submittedName>
</protein>
<feature type="non-terminal residue" evidence="2">
    <location>
        <position position="1"/>
    </location>
</feature>
<accession>A0ABD0JCD2</accession>
<evidence type="ECO:0000256" key="1">
    <source>
        <dbReference type="SAM" id="MobiDB-lite"/>
    </source>
</evidence>
<reference evidence="2 3" key="1">
    <citation type="journal article" date="2023" name="Sci. Data">
        <title>Genome assembly of the Korean intertidal mud-creeper Batillaria attramentaria.</title>
        <authorList>
            <person name="Patra A.K."/>
            <person name="Ho P.T."/>
            <person name="Jun S."/>
            <person name="Lee S.J."/>
            <person name="Kim Y."/>
            <person name="Won Y.J."/>
        </authorList>
    </citation>
    <scope>NUCLEOTIDE SEQUENCE [LARGE SCALE GENOMIC DNA]</scope>
    <source>
        <strain evidence="2">Wonlab-2016</strain>
    </source>
</reference>
<evidence type="ECO:0000313" key="3">
    <source>
        <dbReference type="Proteomes" id="UP001519460"/>
    </source>
</evidence>
<proteinExistence type="predicted"/>
<dbReference type="Proteomes" id="UP001519460">
    <property type="component" value="Unassembled WGS sequence"/>
</dbReference>
<evidence type="ECO:0000313" key="2">
    <source>
        <dbReference type="EMBL" id="KAK7469745.1"/>
    </source>
</evidence>
<sequence>YDAKAAIKGATKQNQVHFVCKFDVIFDMDTVSGRGGPEPTTRSSQNVLSSASFNVNRPARTVSPAPSFHFYHEIPDNVPCAFRESGDHYMVPAPREDRERGARPTESTGTSPLHPHDRGRHVHARQTGPGCGAAKRLPSPDYLNPVASRAVKEGRDGARNVVPLYENSAV</sequence>
<dbReference type="AlphaFoldDB" id="A0ABD0JCD2"/>
<gene>
    <name evidence="2" type="ORF">BaRGS_00036227</name>
</gene>
<feature type="compositionally biased region" description="Basic and acidic residues" evidence="1">
    <location>
        <begin position="94"/>
        <end position="103"/>
    </location>
</feature>
<keyword evidence="3" id="KW-1185">Reference proteome</keyword>